<name>A0ABX1CLM9_9SPHN</name>
<evidence type="ECO:0000259" key="2">
    <source>
        <dbReference type="SMART" id="SM00645"/>
    </source>
</evidence>
<keyword evidence="3" id="KW-0645">Protease</keyword>
<protein>
    <submittedName>
        <fullName evidence="3">Cysteine protease</fullName>
    </submittedName>
</protein>
<evidence type="ECO:0000313" key="4">
    <source>
        <dbReference type="Proteomes" id="UP000732399"/>
    </source>
</evidence>
<dbReference type="GO" id="GO:0008233">
    <property type="term" value="F:peptidase activity"/>
    <property type="evidence" value="ECO:0007669"/>
    <property type="project" value="UniProtKB-KW"/>
</dbReference>
<keyword evidence="3" id="KW-0378">Hydrolase</keyword>
<dbReference type="Pfam" id="PF00112">
    <property type="entry name" value="Peptidase_C1"/>
    <property type="match status" value="1"/>
</dbReference>
<dbReference type="CDD" id="cd02619">
    <property type="entry name" value="Peptidase_C1"/>
    <property type="match status" value="1"/>
</dbReference>
<dbReference type="SMART" id="SM00645">
    <property type="entry name" value="Pept_C1"/>
    <property type="match status" value="1"/>
</dbReference>
<sequence>MRHARPALALAAAGLATAVAPTVIAADTPPHRVFMTGAVAIEPAEYVKLPKEPTYRAFTPYGVDLSDEFPRPGYQGQQASCVAWATTYASSSYFHAGRLGRRPDKPGELMSPAYIYNSVRGPGKSCMTPLRLADALAFLRDRGAVSYADFPTDVTQCDPALPAGLADKARAFRLRSFRRIDVGAAPGFPRALNVDDIKGALYQQKPVVFIMAAPQDFMDLTGDVTYRHLEPSAVNRHAMAIVGYDDRRQAFRIINSWDEHWGDRGYAWVGYDTFRTLATEAYVLEGPGNGGLTATVALSPAAALDGLVANAGAKCGAIRMTREKGRLTLRGFIGDAAALAQVREAALAVDPQALVAVEHHPFPQCEAELTLARATEATPLRLSATDAQGRPRAGASVEMRRGELFGLTVAAPADLPYVSVVYVQADGSAVELYRGTPQLHAGGRLRSVTIGTGGPKETRFQVGAPFGDELVVALASRQPLFGAELDDYRTERQFLTGLRARMVRVAPGQAAAAVLRLRTTG</sequence>
<dbReference type="InterPro" id="IPR000668">
    <property type="entry name" value="Peptidase_C1A_C"/>
</dbReference>
<accession>A0ABX1CLM9</accession>
<feature type="chain" id="PRO_5046167994" evidence="1">
    <location>
        <begin position="26"/>
        <end position="521"/>
    </location>
</feature>
<dbReference type="EMBL" id="JAAVJH010000005">
    <property type="protein sequence ID" value="NJR78884.1"/>
    <property type="molecule type" value="Genomic_DNA"/>
</dbReference>
<keyword evidence="4" id="KW-1185">Reference proteome</keyword>
<organism evidence="3 4">
    <name type="scientific">Sphingomonas corticis</name>
    <dbReference type="NCBI Taxonomy" id="2722791"/>
    <lineage>
        <taxon>Bacteria</taxon>
        <taxon>Pseudomonadati</taxon>
        <taxon>Pseudomonadota</taxon>
        <taxon>Alphaproteobacteria</taxon>
        <taxon>Sphingomonadales</taxon>
        <taxon>Sphingomonadaceae</taxon>
        <taxon>Sphingomonas</taxon>
    </lineage>
</organism>
<dbReference type="SUPFAM" id="SSF54001">
    <property type="entry name" value="Cysteine proteinases"/>
    <property type="match status" value="1"/>
</dbReference>
<evidence type="ECO:0000313" key="3">
    <source>
        <dbReference type="EMBL" id="NJR78884.1"/>
    </source>
</evidence>
<dbReference type="RefSeq" id="WP_168134420.1">
    <property type="nucleotide sequence ID" value="NZ_JAAVJH010000005.1"/>
</dbReference>
<dbReference type="Proteomes" id="UP000732399">
    <property type="component" value="Unassembled WGS sequence"/>
</dbReference>
<dbReference type="GO" id="GO:0006508">
    <property type="term" value="P:proteolysis"/>
    <property type="evidence" value="ECO:0007669"/>
    <property type="project" value="UniProtKB-KW"/>
</dbReference>
<dbReference type="InterPro" id="IPR038765">
    <property type="entry name" value="Papain-like_cys_pep_sf"/>
</dbReference>
<reference evidence="3 4" key="1">
    <citation type="submission" date="2020-03" db="EMBL/GenBank/DDBJ databases">
        <authorList>
            <person name="Wang L."/>
            <person name="He N."/>
            <person name="Li Y."/>
            <person name="Fang Y."/>
            <person name="Zhang F."/>
        </authorList>
    </citation>
    <scope>NUCLEOTIDE SEQUENCE [LARGE SCALE GENOMIC DNA]</scope>
    <source>
        <strain evidence="3 4">36D10-4-7</strain>
    </source>
</reference>
<gene>
    <name evidence="3" type="ORF">HBH26_09825</name>
</gene>
<feature type="domain" description="Peptidase C1A papain C-terminal" evidence="2">
    <location>
        <begin position="59"/>
        <end position="285"/>
    </location>
</feature>
<dbReference type="Gene3D" id="3.90.70.10">
    <property type="entry name" value="Cysteine proteinases"/>
    <property type="match status" value="1"/>
</dbReference>
<evidence type="ECO:0000256" key="1">
    <source>
        <dbReference type="SAM" id="SignalP"/>
    </source>
</evidence>
<comment type="caution">
    <text evidence="3">The sequence shown here is derived from an EMBL/GenBank/DDBJ whole genome shotgun (WGS) entry which is preliminary data.</text>
</comment>
<proteinExistence type="predicted"/>
<feature type="signal peptide" evidence="1">
    <location>
        <begin position="1"/>
        <end position="25"/>
    </location>
</feature>
<keyword evidence="1" id="KW-0732">Signal</keyword>